<accession>A0A4Y7SNU3</accession>
<protein>
    <recommendedName>
        <fullName evidence="3">F-box domain-containing protein</fullName>
    </recommendedName>
</protein>
<dbReference type="OrthoDB" id="3071455at2759"/>
<proteinExistence type="predicted"/>
<sequence length="430" mass="47932">MPIQTFPPELIRETLKHLDLGMAGLTAAEPDRATFSTLLACTLVSKDFFHETQPLVYSRVDLAQMVTRSTPTSKKLHFLARSLRSNPDLARHVRSFNLTVSGKSRDAPLRLELPGQPSEALAFLLPLFSNLVSLSLQVTDGWLCLWAQLTPSLQGAIAQGFEKNQDRLISVRFTGFGVPAALWLALPNLTSIYLKRNPLTWPDGKNFLGFNRYPGHPDIEQREMAEGIKARVTSFECIDEPYMIAQIAYDAPQLLGQATTVSVEISNLDDPQACLNFWMVLSAASSVVEHLKLSFCSTRSPEPIAALRMKRLRKLELLWDHPSGGYLRSFFVPFCMSTVENSRGTLEEVNISVVTSWSGFLSKEVYLRKELNDAFRRIVPRPVDLRSVTLNGVCLCAFGILCSECTRLTASLQRPATSSYPLGDDMISTM</sequence>
<gene>
    <name evidence="1" type="ORF">FA13DRAFT_1715333</name>
</gene>
<name>A0A4Y7SNU3_COPMI</name>
<comment type="caution">
    <text evidence="1">The sequence shown here is derived from an EMBL/GenBank/DDBJ whole genome shotgun (WGS) entry which is preliminary data.</text>
</comment>
<evidence type="ECO:0000313" key="2">
    <source>
        <dbReference type="Proteomes" id="UP000298030"/>
    </source>
</evidence>
<reference evidence="1 2" key="1">
    <citation type="journal article" date="2019" name="Nat. Ecol. Evol.">
        <title>Megaphylogeny resolves global patterns of mushroom evolution.</title>
        <authorList>
            <person name="Varga T."/>
            <person name="Krizsan K."/>
            <person name="Foldi C."/>
            <person name="Dima B."/>
            <person name="Sanchez-Garcia M."/>
            <person name="Sanchez-Ramirez S."/>
            <person name="Szollosi G.J."/>
            <person name="Szarkandi J.G."/>
            <person name="Papp V."/>
            <person name="Albert L."/>
            <person name="Andreopoulos W."/>
            <person name="Angelini C."/>
            <person name="Antonin V."/>
            <person name="Barry K.W."/>
            <person name="Bougher N.L."/>
            <person name="Buchanan P."/>
            <person name="Buyck B."/>
            <person name="Bense V."/>
            <person name="Catcheside P."/>
            <person name="Chovatia M."/>
            <person name="Cooper J."/>
            <person name="Damon W."/>
            <person name="Desjardin D."/>
            <person name="Finy P."/>
            <person name="Geml J."/>
            <person name="Haridas S."/>
            <person name="Hughes K."/>
            <person name="Justo A."/>
            <person name="Karasinski D."/>
            <person name="Kautmanova I."/>
            <person name="Kiss B."/>
            <person name="Kocsube S."/>
            <person name="Kotiranta H."/>
            <person name="LaButti K.M."/>
            <person name="Lechner B.E."/>
            <person name="Liimatainen K."/>
            <person name="Lipzen A."/>
            <person name="Lukacs Z."/>
            <person name="Mihaltcheva S."/>
            <person name="Morgado L.N."/>
            <person name="Niskanen T."/>
            <person name="Noordeloos M.E."/>
            <person name="Ohm R.A."/>
            <person name="Ortiz-Santana B."/>
            <person name="Ovrebo C."/>
            <person name="Racz N."/>
            <person name="Riley R."/>
            <person name="Savchenko A."/>
            <person name="Shiryaev A."/>
            <person name="Soop K."/>
            <person name="Spirin V."/>
            <person name="Szebenyi C."/>
            <person name="Tomsovsky M."/>
            <person name="Tulloss R.E."/>
            <person name="Uehling J."/>
            <person name="Grigoriev I.V."/>
            <person name="Vagvolgyi C."/>
            <person name="Papp T."/>
            <person name="Martin F.M."/>
            <person name="Miettinen O."/>
            <person name="Hibbett D.S."/>
            <person name="Nagy L.G."/>
        </authorList>
    </citation>
    <scope>NUCLEOTIDE SEQUENCE [LARGE SCALE GENOMIC DNA]</scope>
    <source>
        <strain evidence="1 2">FP101781</strain>
    </source>
</reference>
<evidence type="ECO:0000313" key="1">
    <source>
        <dbReference type="EMBL" id="TEB23526.1"/>
    </source>
</evidence>
<evidence type="ECO:0008006" key="3">
    <source>
        <dbReference type="Google" id="ProtNLM"/>
    </source>
</evidence>
<dbReference type="AlphaFoldDB" id="A0A4Y7SNU3"/>
<dbReference type="Proteomes" id="UP000298030">
    <property type="component" value="Unassembled WGS sequence"/>
</dbReference>
<keyword evidence="2" id="KW-1185">Reference proteome</keyword>
<organism evidence="1 2">
    <name type="scientific">Coprinellus micaceus</name>
    <name type="common">Glistening ink-cap mushroom</name>
    <name type="synonym">Coprinus micaceus</name>
    <dbReference type="NCBI Taxonomy" id="71717"/>
    <lineage>
        <taxon>Eukaryota</taxon>
        <taxon>Fungi</taxon>
        <taxon>Dikarya</taxon>
        <taxon>Basidiomycota</taxon>
        <taxon>Agaricomycotina</taxon>
        <taxon>Agaricomycetes</taxon>
        <taxon>Agaricomycetidae</taxon>
        <taxon>Agaricales</taxon>
        <taxon>Agaricineae</taxon>
        <taxon>Psathyrellaceae</taxon>
        <taxon>Coprinellus</taxon>
    </lineage>
</organism>
<dbReference type="EMBL" id="QPFP01000077">
    <property type="protein sequence ID" value="TEB23526.1"/>
    <property type="molecule type" value="Genomic_DNA"/>
</dbReference>